<dbReference type="InterPro" id="IPR010033">
    <property type="entry name" value="HAD_SF_ppase_IIIC"/>
</dbReference>
<proteinExistence type="predicted"/>
<accession>A0AAW1QYQ1</accession>
<dbReference type="PANTHER" id="PTHR17901:SF14">
    <property type="entry name" value="MAGNESIUM-DEPENDENT PHOSPHATASE 1"/>
    <property type="match status" value="1"/>
</dbReference>
<dbReference type="InterPro" id="IPR010036">
    <property type="entry name" value="MDP_1_eu_arc"/>
</dbReference>
<gene>
    <name evidence="1" type="ORF">WJX74_009820</name>
</gene>
<dbReference type="InterPro" id="IPR023214">
    <property type="entry name" value="HAD_sf"/>
</dbReference>
<dbReference type="GO" id="GO:0003993">
    <property type="term" value="F:acid phosphatase activity"/>
    <property type="evidence" value="ECO:0007669"/>
    <property type="project" value="TreeGrafter"/>
</dbReference>
<comment type="caution">
    <text evidence="1">The sequence shown here is derived from an EMBL/GenBank/DDBJ whole genome shotgun (WGS) entry which is preliminary data.</text>
</comment>
<dbReference type="Gene3D" id="3.40.50.1000">
    <property type="entry name" value="HAD superfamily/HAD-like"/>
    <property type="match status" value="1"/>
</dbReference>
<dbReference type="Pfam" id="PF12689">
    <property type="entry name" value="Acid_PPase"/>
    <property type="match status" value="1"/>
</dbReference>
<dbReference type="EMBL" id="JALJOS010000020">
    <property type="protein sequence ID" value="KAK9826684.1"/>
    <property type="molecule type" value="Genomic_DNA"/>
</dbReference>
<evidence type="ECO:0000313" key="1">
    <source>
        <dbReference type="EMBL" id="KAK9826684.1"/>
    </source>
</evidence>
<name>A0AAW1QYQ1_9CHLO</name>
<reference evidence="1 2" key="1">
    <citation type="journal article" date="2024" name="Nat. Commun.">
        <title>Phylogenomics reveals the evolutionary origins of lichenization in chlorophyte algae.</title>
        <authorList>
            <person name="Puginier C."/>
            <person name="Libourel C."/>
            <person name="Otte J."/>
            <person name="Skaloud P."/>
            <person name="Haon M."/>
            <person name="Grisel S."/>
            <person name="Petersen M."/>
            <person name="Berrin J.G."/>
            <person name="Delaux P.M."/>
            <person name="Dal Grande F."/>
            <person name="Keller J."/>
        </authorList>
    </citation>
    <scope>NUCLEOTIDE SEQUENCE [LARGE SCALE GENOMIC DNA]</scope>
    <source>
        <strain evidence="1 2">SAG 2145</strain>
    </source>
</reference>
<dbReference type="Proteomes" id="UP001438707">
    <property type="component" value="Unassembled WGS sequence"/>
</dbReference>
<evidence type="ECO:0000313" key="2">
    <source>
        <dbReference type="Proteomes" id="UP001438707"/>
    </source>
</evidence>
<dbReference type="InterPro" id="IPR036412">
    <property type="entry name" value="HAD-like_sf"/>
</dbReference>
<keyword evidence="2" id="KW-1185">Reference proteome</keyword>
<dbReference type="SFLD" id="SFLDG01129">
    <property type="entry name" value="C1.5:_HAD__Beta-PGM__Phosphata"/>
    <property type="match status" value="1"/>
</dbReference>
<dbReference type="SFLD" id="SFLDG01131">
    <property type="entry name" value="C1.5.2:_MDP_Like"/>
    <property type="match status" value="1"/>
</dbReference>
<dbReference type="SFLD" id="SFLDS00003">
    <property type="entry name" value="Haloacid_Dehalogenase"/>
    <property type="match status" value="1"/>
</dbReference>
<organism evidence="1 2">
    <name type="scientific">Apatococcus lobatus</name>
    <dbReference type="NCBI Taxonomy" id="904363"/>
    <lineage>
        <taxon>Eukaryota</taxon>
        <taxon>Viridiplantae</taxon>
        <taxon>Chlorophyta</taxon>
        <taxon>core chlorophytes</taxon>
        <taxon>Trebouxiophyceae</taxon>
        <taxon>Chlorellales</taxon>
        <taxon>Chlorellaceae</taxon>
        <taxon>Apatococcus</taxon>
    </lineage>
</organism>
<dbReference type="PANTHER" id="PTHR17901">
    <property type="entry name" value="MAGNESIUM-DEPENDENT PHOSPHATASE 1 MDP1"/>
    <property type="match status" value="1"/>
</dbReference>
<dbReference type="NCBIfam" id="TIGR01681">
    <property type="entry name" value="HAD-SF-IIIC"/>
    <property type="match status" value="1"/>
</dbReference>
<sequence>MRSRDAQESPASADQAAAVLKQAPRKPGLVVFDLDYTLWPYWCEMMSPKDDPYLFPEARGVMQALENENIPMAIASRTPTPKTAVAFLQKLGLTNKFVSTQLIPAHGGFDMSGAPKDKYHLPNIMKETGIPYSEMIFFDDESPNIQKVSRLGVCSILVATSTGVSVKELKRALDQFGTHK</sequence>
<protein>
    <recommendedName>
        <fullName evidence="3">Magnesium-dependent phosphatase 1</fullName>
    </recommendedName>
</protein>
<dbReference type="SUPFAM" id="SSF56784">
    <property type="entry name" value="HAD-like"/>
    <property type="match status" value="1"/>
</dbReference>
<evidence type="ECO:0008006" key="3">
    <source>
        <dbReference type="Google" id="ProtNLM"/>
    </source>
</evidence>
<dbReference type="AlphaFoldDB" id="A0AAW1QYQ1"/>